<dbReference type="AlphaFoldDB" id="A0A1W1CIA0"/>
<proteinExistence type="predicted"/>
<evidence type="ECO:0008006" key="2">
    <source>
        <dbReference type="Google" id="ProtNLM"/>
    </source>
</evidence>
<dbReference type="EMBL" id="FPHL01000040">
    <property type="protein sequence ID" value="SFV65509.1"/>
    <property type="molecule type" value="Genomic_DNA"/>
</dbReference>
<reference evidence="1" key="1">
    <citation type="submission" date="2016-10" db="EMBL/GenBank/DDBJ databases">
        <authorList>
            <person name="de Groot N.N."/>
        </authorList>
    </citation>
    <scope>NUCLEOTIDE SEQUENCE</scope>
</reference>
<name>A0A1W1CIA0_9ZZZZ</name>
<dbReference type="InterPro" id="IPR014127">
    <property type="entry name" value="CHP02757"/>
</dbReference>
<accession>A0A1W1CIA0</accession>
<gene>
    <name evidence="1" type="ORF">MNB_SV-10-569</name>
</gene>
<organism evidence="1">
    <name type="scientific">hydrothermal vent metagenome</name>
    <dbReference type="NCBI Taxonomy" id="652676"/>
    <lineage>
        <taxon>unclassified sequences</taxon>
        <taxon>metagenomes</taxon>
        <taxon>ecological metagenomes</taxon>
    </lineage>
</organism>
<dbReference type="Pfam" id="PF09674">
    <property type="entry name" value="DUF2400"/>
    <property type="match status" value="1"/>
</dbReference>
<protein>
    <recommendedName>
        <fullName evidence="2">TIGR02757 family protein</fullName>
    </recommendedName>
</protein>
<dbReference type="GO" id="GO:0006281">
    <property type="term" value="P:DNA repair"/>
    <property type="evidence" value="ECO:0007669"/>
    <property type="project" value="InterPro"/>
</dbReference>
<dbReference type="InterPro" id="IPR011257">
    <property type="entry name" value="DNA_glycosylase"/>
</dbReference>
<dbReference type="NCBIfam" id="TIGR02757">
    <property type="entry name" value="TIGR02757 family protein"/>
    <property type="match status" value="1"/>
</dbReference>
<evidence type="ECO:0000313" key="1">
    <source>
        <dbReference type="EMBL" id="SFV65509.1"/>
    </source>
</evidence>
<dbReference type="GO" id="GO:0003824">
    <property type="term" value="F:catalytic activity"/>
    <property type="evidence" value="ECO:0007669"/>
    <property type="project" value="InterPro"/>
</dbReference>
<sequence length="253" mass="29755">MKLSEVKALLDKEVSRRNTLEELSLDKPDPLFVASKYKDESVALVCALFGYGNAGQIVKFLESLDFSLLGSSEHKIRSSLEKHYYRFQKPEDVTALFIALKRLGEEDSIENIFYRGYRKEASILDGLWYFMDRLRKSYPHKTQGYDFLIGKVPRKVSTSGTCKRYMMYLRWMVRKDNLDMGLWSKIDRKDLLMPLDTHTFGVSRKLGLLKRKSYDMKAVLELTECFKKWDRADPVKYDFALYRMGQEKMDIIR</sequence>
<dbReference type="SUPFAM" id="SSF48150">
    <property type="entry name" value="DNA-glycosylase"/>
    <property type="match status" value="1"/>
</dbReference>